<dbReference type="PIRSF" id="PIRSF005902">
    <property type="entry name" value="DNase_TatD"/>
    <property type="match status" value="1"/>
</dbReference>
<dbReference type="SUPFAM" id="SSF51556">
    <property type="entry name" value="Metallo-dependent hydrolases"/>
    <property type="match status" value="1"/>
</dbReference>
<dbReference type="EMBL" id="JACHGR010000003">
    <property type="protein sequence ID" value="MBB6055194.1"/>
    <property type="molecule type" value="Genomic_DNA"/>
</dbReference>
<reference evidence="5 6" key="1">
    <citation type="submission" date="2020-08" db="EMBL/GenBank/DDBJ databases">
        <title>Genomic Encyclopedia of Type Strains, Phase IV (KMG-IV): sequencing the most valuable type-strain genomes for metagenomic binning, comparative biology and taxonomic classification.</title>
        <authorList>
            <person name="Goeker M."/>
        </authorList>
    </citation>
    <scope>NUCLEOTIDE SEQUENCE [LARGE SCALE GENOMIC DNA]</scope>
    <source>
        <strain evidence="5 6">DSM 22975</strain>
    </source>
</reference>
<dbReference type="GO" id="GO:0046872">
    <property type="term" value="F:metal ion binding"/>
    <property type="evidence" value="ECO:0007669"/>
    <property type="project" value="UniProtKB-KW"/>
</dbReference>
<gene>
    <name evidence="5" type="ORF">HNR75_001076</name>
</gene>
<dbReference type="FunFam" id="3.20.20.140:FF:000005">
    <property type="entry name" value="TatD family hydrolase"/>
    <property type="match status" value="1"/>
</dbReference>
<dbReference type="RefSeq" id="WP_188025966.1">
    <property type="nucleotide sequence ID" value="NZ_JACHGR010000003.1"/>
</dbReference>
<sequence>MLTDTHIHLDLQEYADDLPQVVARSEAAGVNRWIVPAIGSSYWLALPVLHQQYPSLYYAFGLHPWFLAQENDSAIAELERLLQQRPVGLVAIGECGLDGAVDVPMSLQIDMLEKQLALASQYQLPVILHCRKAFNELLRIVKQFDLPRGGVWHAFSGSRQQAEQFIEMGFMLGIGGVITYERADKTRKAVAKLPAESLLLETDGPTMPLSGRQGERNEPAYLPEVLQELSLLRNTSQEELIRQIEFNSEKMFRFSG</sequence>
<accession>A0A841G7V5</accession>
<feature type="binding site" evidence="4">
    <location>
        <position position="203"/>
    </location>
    <ligand>
        <name>a divalent metal cation</name>
        <dbReference type="ChEBI" id="CHEBI:60240"/>
        <label>1</label>
    </ligand>
</feature>
<evidence type="ECO:0000256" key="2">
    <source>
        <dbReference type="ARBA" id="ARBA00022723"/>
    </source>
</evidence>
<dbReference type="Proteomes" id="UP000585721">
    <property type="component" value="Unassembled WGS sequence"/>
</dbReference>
<evidence type="ECO:0000256" key="1">
    <source>
        <dbReference type="ARBA" id="ARBA00009275"/>
    </source>
</evidence>
<dbReference type="PANTHER" id="PTHR46124:SF3">
    <property type="entry name" value="HYDROLASE"/>
    <property type="match status" value="1"/>
</dbReference>
<dbReference type="Gene3D" id="3.20.20.140">
    <property type="entry name" value="Metal-dependent hydrolases"/>
    <property type="match status" value="1"/>
</dbReference>
<dbReference type="PROSITE" id="PS01091">
    <property type="entry name" value="TATD_3"/>
    <property type="match status" value="1"/>
</dbReference>
<dbReference type="EC" id="3.1.21.-" evidence="5"/>
<evidence type="ECO:0000256" key="4">
    <source>
        <dbReference type="PIRSR" id="PIRSR005902-1"/>
    </source>
</evidence>
<comment type="caution">
    <text evidence="5">The sequence shown here is derived from an EMBL/GenBank/DDBJ whole genome shotgun (WGS) entry which is preliminary data.</text>
</comment>
<feature type="binding site" evidence="4">
    <location>
        <position position="6"/>
    </location>
    <ligand>
        <name>a divalent metal cation</name>
        <dbReference type="ChEBI" id="CHEBI:60240"/>
        <label>1</label>
    </ligand>
</feature>
<dbReference type="InterPro" id="IPR032466">
    <property type="entry name" value="Metal_Hydrolase"/>
</dbReference>
<dbReference type="InterPro" id="IPR001130">
    <property type="entry name" value="TatD-like"/>
</dbReference>
<dbReference type="PANTHER" id="PTHR46124">
    <property type="entry name" value="D-AMINOACYL-TRNA DEACYLASE"/>
    <property type="match status" value="1"/>
</dbReference>
<keyword evidence="2 4" id="KW-0479">Metal-binding</keyword>
<dbReference type="CDD" id="cd01310">
    <property type="entry name" value="TatD_DNAse"/>
    <property type="match status" value="1"/>
</dbReference>
<feature type="binding site" evidence="4">
    <location>
        <position position="129"/>
    </location>
    <ligand>
        <name>a divalent metal cation</name>
        <dbReference type="ChEBI" id="CHEBI:60240"/>
        <label>2</label>
    </ligand>
</feature>
<organism evidence="5 6">
    <name type="scientific">Tolumonas osonensis</name>
    <dbReference type="NCBI Taxonomy" id="675874"/>
    <lineage>
        <taxon>Bacteria</taxon>
        <taxon>Pseudomonadati</taxon>
        <taxon>Pseudomonadota</taxon>
        <taxon>Gammaproteobacteria</taxon>
        <taxon>Aeromonadales</taxon>
        <taxon>Aeromonadaceae</taxon>
        <taxon>Tolumonas</taxon>
    </lineage>
</organism>
<keyword evidence="6" id="KW-1185">Reference proteome</keyword>
<feature type="binding site" evidence="4">
    <location>
        <position position="94"/>
    </location>
    <ligand>
        <name>a divalent metal cation</name>
        <dbReference type="ChEBI" id="CHEBI:60240"/>
        <label>1</label>
    </ligand>
</feature>
<dbReference type="GO" id="GO:0016788">
    <property type="term" value="F:hydrolase activity, acting on ester bonds"/>
    <property type="evidence" value="ECO:0007669"/>
    <property type="project" value="InterPro"/>
</dbReference>
<evidence type="ECO:0000313" key="6">
    <source>
        <dbReference type="Proteomes" id="UP000585721"/>
    </source>
</evidence>
<dbReference type="Pfam" id="PF01026">
    <property type="entry name" value="TatD_DNase"/>
    <property type="match status" value="1"/>
</dbReference>
<evidence type="ECO:0000313" key="5">
    <source>
        <dbReference type="EMBL" id="MBB6055194.1"/>
    </source>
</evidence>
<comment type="similarity">
    <text evidence="1">Belongs to the metallo-dependent hydrolases superfamily. TatD-type hydrolase family.</text>
</comment>
<name>A0A841G7V5_9GAMM</name>
<keyword evidence="3 5" id="KW-0378">Hydrolase</keyword>
<dbReference type="InterPro" id="IPR018228">
    <property type="entry name" value="DNase_TatD-rel_CS"/>
</dbReference>
<dbReference type="AlphaFoldDB" id="A0A841G7V5"/>
<feature type="binding site" evidence="4">
    <location>
        <position position="153"/>
    </location>
    <ligand>
        <name>a divalent metal cation</name>
        <dbReference type="ChEBI" id="CHEBI:60240"/>
        <label>2</label>
    </ligand>
</feature>
<feature type="binding site" evidence="4">
    <location>
        <position position="8"/>
    </location>
    <ligand>
        <name>a divalent metal cation</name>
        <dbReference type="ChEBI" id="CHEBI:60240"/>
        <label>1</label>
    </ligand>
</feature>
<dbReference type="GO" id="GO:0005829">
    <property type="term" value="C:cytosol"/>
    <property type="evidence" value="ECO:0007669"/>
    <property type="project" value="TreeGrafter"/>
</dbReference>
<proteinExistence type="inferred from homology"/>
<protein>
    <submittedName>
        <fullName evidence="5">TatD DNase family protein</fullName>
        <ecNumber evidence="5">3.1.21.-</ecNumber>
    </submittedName>
</protein>
<evidence type="ECO:0000256" key="3">
    <source>
        <dbReference type="ARBA" id="ARBA00022801"/>
    </source>
</evidence>